<dbReference type="PIRSF" id="PIRSF016578">
    <property type="entry name" value="HsaA"/>
    <property type="match status" value="1"/>
</dbReference>
<evidence type="ECO:0000313" key="30">
    <source>
        <dbReference type="Proteomes" id="UP000315995"/>
    </source>
</evidence>
<dbReference type="FunFam" id="1.10.540.10:FF:000012">
    <property type="entry name" value="Acyl-CoA dehydrogenase short/branched chain"/>
    <property type="match status" value="1"/>
</dbReference>
<evidence type="ECO:0000256" key="11">
    <source>
        <dbReference type="ARBA" id="ARBA00023002"/>
    </source>
</evidence>
<evidence type="ECO:0000256" key="23">
    <source>
        <dbReference type="ARBA" id="ARBA00049552"/>
    </source>
</evidence>
<dbReference type="RefSeq" id="WP_141196556.1">
    <property type="nucleotide sequence ID" value="NZ_CP041186.1"/>
</dbReference>
<keyword evidence="8" id="KW-0276">Fatty acid metabolism</keyword>
<dbReference type="SUPFAM" id="SSF56645">
    <property type="entry name" value="Acyl-CoA dehydrogenase NM domain-like"/>
    <property type="match status" value="1"/>
</dbReference>
<dbReference type="Pfam" id="PF00441">
    <property type="entry name" value="Acyl-CoA_dh_1"/>
    <property type="match status" value="1"/>
</dbReference>
<evidence type="ECO:0000256" key="1">
    <source>
        <dbReference type="ARBA" id="ARBA00001974"/>
    </source>
</evidence>
<dbReference type="PROSITE" id="PS00073">
    <property type="entry name" value="ACYL_COA_DH_2"/>
    <property type="match status" value="1"/>
</dbReference>
<dbReference type="Pfam" id="PF02771">
    <property type="entry name" value="Acyl-CoA_dh_N"/>
    <property type="match status" value="1"/>
</dbReference>
<evidence type="ECO:0000256" key="4">
    <source>
        <dbReference type="ARBA" id="ARBA00011881"/>
    </source>
</evidence>
<protein>
    <recommendedName>
        <fullName evidence="15">Short/branched chain specific acyl-CoA dehydrogenase, mitochondrial</fullName>
        <ecNumber evidence="14">1.3.8.5</ecNumber>
    </recommendedName>
    <alternativeName>
        <fullName evidence="17">2-methyl branched chain acyl-CoA dehydrogenase</fullName>
    </alternativeName>
    <alternativeName>
        <fullName evidence="16">2-methylbutyryl-coenzyme A dehydrogenase</fullName>
    </alternativeName>
</protein>
<dbReference type="PANTHER" id="PTHR43884">
    <property type="entry name" value="ACYL-COA DEHYDROGENASE"/>
    <property type="match status" value="1"/>
</dbReference>
<accession>A0A5B8Y108</accession>
<evidence type="ECO:0000256" key="13">
    <source>
        <dbReference type="ARBA" id="ARBA00037895"/>
    </source>
</evidence>
<dbReference type="InterPro" id="IPR046373">
    <property type="entry name" value="Acyl-CoA_Oxase/DH_mid-dom_sf"/>
</dbReference>
<dbReference type="GO" id="GO:0006631">
    <property type="term" value="P:fatty acid metabolic process"/>
    <property type="evidence" value="ECO:0007669"/>
    <property type="project" value="UniProtKB-KW"/>
</dbReference>
<evidence type="ECO:0000259" key="26">
    <source>
        <dbReference type="Pfam" id="PF00441"/>
    </source>
</evidence>
<evidence type="ECO:0000256" key="5">
    <source>
        <dbReference type="ARBA" id="ARBA00022553"/>
    </source>
</evidence>
<feature type="domain" description="Acyl-CoA dehydrogenase/oxidase C-terminal" evidence="26">
    <location>
        <begin position="234"/>
        <end position="382"/>
    </location>
</feature>
<reference evidence="29 30" key="1">
    <citation type="submission" date="2019-06" db="EMBL/GenBank/DDBJ databases">
        <title>Persicimonas caeni gen. nov., sp. nov., a predatory bacterium isolated from solar saltern.</title>
        <authorList>
            <person name="Wang S."/>
        </authorList>
    </citation>
    <scope>NUCLEOTIDE SEQUENCE [LARGE SCALE GENOMIC DNA]</scope>
    <source>
        <strain evidence="29 30">YN101</strain>
    </source>
</reference>
<comment type="pathway">
    <text evidence="2">Lipid metabolism; mitochondrial fatty acid beta-oxidation.</text>
</comment>
<dbReference type="InterPro" id="IPR037069">
    <property type="entry name" value="AcylCoA_DH/ox_N_sf"/>
</dbReference>
<comment type="catalytic activity">
    <reaction evidence="21">
        <text>butanoyl-CoA + oxidized [electron-transfer flavoprotein] + H(+) = (2E)-butenoyl-CoA + reduced [electron-transfer flavoprotein]</text>
        <dbReference type="Rhea" id="RHEA:24004"/>
        <dbReference type="Rhea" id="RHEA-COMP:10685"/>
        <dbReference type="Rhea" id="RHEA-COMP:10686"/>
        <dbReference type="ChEBI" id="CHEBI:15378"/>
        <dbReference type="ChEBI" id="CHEBI:57332"/>
        <dbReference type="ChEBI" id="CHEBI:57371"/>
        <dbReference type="ChEBI" id="CHEBI:57692"/>
        <dbReference type="ChEBI" id="CHEBI:58307"/>
    </reaction>
    <physiologicalReaction direction="left-to-right" evidence="21">
        <dbReference type="Rhea" id="RHEA:24005"/>
    </physiologicalReaction>
</comment>
<dbReference type="SUPFAM" id="SSF47203">
    <property type="entry name" value="Acyl-CoA dehydrogenase C-terminal domain-like"/>
    <property type="match status" value="1"/>
</dbReference>
<evidence type="ECO:0000256" key="25">
    <source>
        <dbReference type="RuleBase" id="RU362125"/>
    </source>
</evidence>
<keyword evidence="6 25" id="KW-0285">Flavoprotein</keyword>
<dbReference type="EC" id="1.3.8.5" evidence="14"/>
<dbReference type="PROSITE" id="PS00072">
    <property type="entry name" value="ACYL_COA_DH_1"/>
    <property type="match status" value="1"/>
</dbReference>
<comment type="catalytic activity">
    <reaction evidence="23">
        <text>(2S)-2-methylbutanoyl-CoA + oxidized [electron-transfer flavoprotein] + H(+) = (2E)-2-methylbut-2-enoyl-CoA + reduced [electron-transfer flavoprotein]</text>
        <dbReference type="Rhea" id="RHEA:48256"/>
        <dbReference type="Rhea" id="RHEA-COMP:10685"/>
        <dbReference type="Rhea" id="RHEA-COMP:10686"/>
        <dbReference type="ChEBI" id="CHEBI:15378"/>
        <dbReference type="ChEBI" id="CHEBI:57337"/>
        <dbReference type="ChEBI" id="CHEBI:57692"/>
        <dbReference type="ChEBI" id="CHEBI:58307"/>
        <dbReference type="ChEBI" id="CHEBI:88166"/>
    </reaction>
    <physiologicalReaction direction="left-to-right" evidence="23">
        <dbReference type="Rhea" id="RHEA:48257"/>
    </physiologicalReaction>
</comment>
<evidence type="ECO:0000256" key="9">
    <source>
        <dbReference type="ARBA" id="ARBA00022946"/>
    </source>
</evidence>
<keyword evidence="7 25" id="KW-0274">FAD</keyword>
<dbReference type="InterPro" id="IPR006091">
    <property type="entry name" value="Acyl-CoA_Oxase/DH_mid-dom"/>
</dbReference>
<dbReference type="GO" id="GO:0003853">
    <property type="term" value="F:short-chain 2-methyl fatty acyl-CoA dehydrogenase activity"/>
    <property type="evidence" value="ECO:0007669"/>
    <property type="project" value="UniProtKB-EC"/>
</dbReference>
<evidence type="ECO:0000256" key="22">
    <source>
        <dbReference type="ARBA" id="ARBA00049192"/>
    </source>
</evidence>
<evidence type="ECO:0000256" key="17">
    <source>
        <dbReference type="ARBA" id="ARBA00042821"/>
    </source>
</evidence>
<comment type="catalytic activity">
    <reaction evidence="24">
        <text>2-methylpropanoyl-CoA + oxidized [electron-transfer flavoprotein] + H(+) = 2-methylpropenoyl-CoA + reduced [electron-transfer flavoprotein]</text>
        <dbReference type="Rhea" id="RHEA:44180"/>
        <dbReference type="Rhea" id="RHEA-COMP:10685"/>
        <dbReference type="Rhea" id="RHEA-COMP:10686"/>
        <dbReference type="ChEBI" id="CHEBI:15378"/>
        <dbReference type="ChEBI" id="CHEBI:57338"/>
        <dbReference type="ChEBI" id="CHEBI:57692"/>
        <dbReference type="ChEBI" id="CHEBI:58307"/>
        <dbReference type="ChEBI" id="CHEBI:62500"/>
    </reaction>
    <physiologicalReaction direction="left-to-right" evidence="24">
        <dbReference type="Rhea" id="RHEA:44181"/>
    </physiologicalReaction>
</comment>
<dbReference type="OrthoDB" id="9765339at2"/>
<feature type="domain" description="Acyl-CoA dehydrogenase/oxidase N-terminal" evidence="28">
    <location>
        <begin position="12"/>
        <end position="122"/>
    </location>
</feature>
<dbReference type="Gene3D" id="2.40.110.10">
    <property type="entry name" value="Butyryl-CoA Dehydrogenase, subunit A, domain 2"/>
    <property type="match status" value="1"/>
</dbReference>
<evidence type="ECO:0000256" key="8">
    <source>
        <dbReference type="ARBA" id="ARBA00022832"/>
    </source>
</evidence>
<comment type="catalytic activity">
    <reaction evidence="22">
        <text>hexanoyl-CoA + oxidized [electron-transfer flavoprotein] + H(+) = (2E)-hexenoyl-CoA + reduced [electron-transfer flavoprotein]</text>
        <dbReference type="Rhea" id="RHEA:43464"/>
        <dbReference type="Rhea" id="RHEA-COMP:10685"/>
        <dbReference type="Rhea" id="RHEA-COMP:10686"/>
        <dbReference type="ChEBI" id="CHEBI:15378"/>
        <dbReference type="ChEBI" id="CHEBI:57692"/>
        <dbReference type="ChEBI" id="CHEBI:58307"/>
        <dbReference type="ChEBI" id="CHEBI:62077"/>
        <dbReference type="ChEBI" id="CHEBI:62620"/>
    </reaction>
    <physiologicalReaction direction="left-to-right" evidence="22">
        <dbReference type="Rhea" id="RHEA:43465"/>
    </physiologicalReaction>
</comment>
<comment type="subunit">
    <text evidence="4">Homotetramer.</text>
</comment>
<evidence type="ECO:0000313" key="29">
    <source>
        <dbReference type="EMBL" id="QDG50060.1"/>
    </source>
</evidence>
<dbReference type="InterPro" id="IPR009100">
    <property type="entry name" value="AcylCoA_DH/oxidase_NM_dom_sf"/>
</dbReference>
<keyword evidence="30" id="KW-1185">Reference proteome</keyword>
<dbReference type="GO" id="GO:0050660">
    <property type="term" value="F:flavin adenine dinucleotide binding"/>
    <property type="evidence" value="ECO:0007669"/>
    <property type="project" value="InterPro"/>
</dbReference>
<evidence type="ECO:0000256" key="7">
    <source>
        <dbReference type="ARBA" id="ARBA00022827"/>
    </source>
</evidence>
<dbReference type="Proteomes" id="UP000315995">
    <property type="component" value="Chromosome"/>
</dbReference>
<name>A0A4Y6PP69_PERCE</name>
<comment type="catalytic activity">
    <reaction evidence="18">
        <text>2-methylbutanoyl-CoA + oxidized [electron-transfer flavoprotein] + H(+) = (2E)-2-methylbut-2-enoyl-CoA + reduced [electron-transfer flavoprotein]</text>
        <dbReference type="Rhea" id="RHEA:43780"/>
        <dbReference type="Rhea" id="RHEA-COMP:10685"/>
        <dbReference type="Rhea" id="RHEA-COMP:10686"/>
        <dbReference type="ChEBI" id="CHEBI:15378"/>
        <dbReference type="ChEBI" id="CHEBI:57336"/>
        <dbReference type="ChEBI" id="CHEBI:57337"/>
        <dbReference type="ChEBI" id="CHEBI:57692"/>
        <dbReference type="ChEBI" id="CHEBI:58307"/>
        <dbReference type="EC" id="1.3.8.5"/>
    </reaction>
    <physiologicalReaction direction="left-to-right" evidence="18">
        <dbReference type="Rhea" id="RHEA:43781"/>
    </physiologicalReaction>
</comment>
<evidence type="ECO:0000256" key="3">
    <source>
        <dbReference type="ARBA" id="ARBA00009347"/>
    </source>
</evidence>
<evidence type="ECO:0000256" key="15">
    <source>
        <dbReference type="ARBA" id="ARBA00039850"/>
    </source>
</evidence>
<dbReference type="FunFam" id="1.20.140.10:FF:000002">
    <property type="entry name" value="Acyl-CoA dehydrogenase short/branched chain"/>
    <property type="match status" value="1"/>
</dbReference>
<organism evidence="29 30">
    <name type="scientific">Persicimonas caeni</name>
    <dbReference type="NCBI Taxonomy" id="2292766"/>
    <lineage>
        <taxon>Bacteria</taxon>
        <taxon>Deltaproteobacteria</taxon>
        <taxon>Bradymonadales</taxon>
        <taxon>Bradymonadaceae</taxon>
        <taxon>Persicimonas</taxon>
    </lineage>
</organism>
<evidence type="ECO:0000256" key="24">
    <source>
        <dbReference type="ARBA" id="ARBA00051903"/>
    </source>
</evidence>
<evidence type="ECO:0000256" key="20">
    <source>
        <dbReference type="ARBA" id="ARBA00048592"/>
    </source>
</evidence>
<evidence type="ECO:0000256" key="2">
    <source>
        <dbReference type="ARBA" id="ARBA00005198"/>
    </source>
</evidence>
<dbReference type="InterPro" id="IPR036250">
    <property type="entry name" value="AcylCo_DH-like_C"/>
</dbReference>
<evidence type="ECO:0000259" key="27">
    <source>
        <dbReference type="Pfam" id="PF02770"/>
    </source>
</evidence>
<evidence type="ECO:0000256" key="12">
    <source>
        <dbReference type="ARBA" id="ARBA00023098"/>
    </source>
</evidence>
<evidence type="ECO:0000256" key="6">
    <source>
        <dbReference type="ARBA" id="ARBA00022630"/>
    </source>
</evidence>
<proteinExistence type="inferred from homology"/>
<dbReference type="Gene3D" id="1.20.140.10">
    <property type="entry name" value="Butyryl-CoA Dehydrogenase, subunit A, domain 3"/>
    <property type="match status" value="1"/>
</dbReference>
<evidence type="ECO:0000256" key="19">
    <source>
        <dbReference type="ARBA" id="ARBA00048307"/>
    </source>
</evidence>
<dbReference type="EMBL" id="CP041186">
    <property type="protein sequence ID" value="QDG50060.1"/>
    <property type="molecule type" value="Genomic_DNA"/>
</dbReference>
<gene>
    <name evidence="29" type="ORF">FIV42_04705</name>
</gene>
<keyword evidence="12" id="KW-0443">Lipid metabolism</keyword>
<dbReference type="PANTHER" id="PTHR43884:SF1">
    <property type="entry name" value="SHORT_BRANCHED CHAIN SPECIFIC ACYL-COA DEHYDROGENASE, MITOCHONDRIAL"/>
    <property type="match status" value="1"/>
</dbReference>
<dbReference type="Pfam" id="PF02770">
    <property type="entry name" value="Acyl-CoA_dh_M"/>
    <property type="match status" value="1"/>
</dbReference>
<dbReference type="GO" id="GO:0046395">
    <property type="term" value="P:carboxylic acid catabolic process"/>
    <property type="evidence" value="ECO:0007669"/>
    <property type="project" value="UniProtKB-ARBA"/>
</dbReference>
<comment type="pathway">
    <text evidence="13">Amino-acid degradation; L-isoleucine degradation.</text>
</comment>
<evidence type="ECO:0000259" key="28">
    <source>
        <dbReference type="Pfam" id="PF02771"/>
    </source>
</evidence>
<evidence type="ECO:0000256" key="16">
    <source>
        <dbReference type="ARBA" id="ARBA00041537"/>
    </source>
</evidence>
<comment type="catalytic activity">
    <reaction evidence="19">
        <text>valproyl-CoA + oxidized [electron-transfer flavoprotein] + H(+) = (2E)-2-propylpent-2-enoyl-CoA + reduced [electron-transfer flavoprotein]</text>
        <dbReference type="Rhea" id="RHEA:65344"/>
        <dbReference type="Rhea" id="RHEA-COMP:10685"/>
        <dbReference type="Rhea" id="RHEA-COMP:10686"/>
        <dbReference type="ChEBI" id="CHEBI:15378"/>
        <dbReference type="ChEBI" id="CHEBI:57692"/>
        <dbReference type="ChEBI" id="CHEBI:58307"/>
        <dbReference type="ChEBI" id="CHEBI:156457"/>
        <dbReference type="ChEBI" id="CHEBI:156458"/>
    </reaction>
    <physiologicalReaction direction="left-to-right" evidence="19">
        <dbReference type="Rhea" id="RHEA:65345"/>
    </physiologicalReaction>
</comment>
<comment type="similarity">
    <text evidence="3 25">Belongs to the acyl-CoA dehydrogenase family.</text>
</comment>
<evidence type="ECO:0000256" key="21">
    <source>
        <dbReference type="ARBA" id="ARBA00049096"/>
    </source>
</evidence>
<dbReference type="InterPro" id="IPR009075">
    <property type="entry name" value="AcylCo_DH/oxidase_C"/>
</dbReference>
<dbReference type="InterPro" id="IPR006089">
    <property type="entry name" value="Acyl-CoA_DH_CS"/>
</dbReference>
<sequence length="387" mass="42647">MAEHRPALTELTEDEQIFQEAIASFAQKAVAPKVEEMDHEQQLDQSIIDQCFQLGLSGIEVPEQYGGSGSSFFSAILAVEELAKVDPSVSVFVDVQNTLVNNAILRWANDEQKEKYFPKLCSEWVGAYALSEPASGSDAFALQTRAEDCGDHYKLNGNKLWITNGKEANLYVLFANVDPEAGYRGITAFLVERDFEGFSVGKKEDKLGIRASSTVELILEDCIVPKENVLGEVGKGYKVAIETLNEGRIGIGAQMIGLAQGAFDAAMAHMLEREQFGKPIAHFQGLQFQYAQLATEIEAARLMVYNAARLKDAGKDFVKEAAMAKLYSSQVAERVASKCVEFHGGVGFTREYPAEKFYRDAKIGSIYEGTTNMQLQTIAKLILNEYA</sequence>
<dbReference type="Gene3D" id="1.10.540.10">
    <property type="entry name" value="Acyl-CoA dehydrogenase/oxidase, N-terminal domain"/>
    <property type="match status" value="1"/>
</dbReference>
<keyword evidence="5" id="KW-0597">Phosphoprotein</keyword>
<feature type="domain" description="Acyl-CoA oxidase/dehydrogenase middle" evidence="27">
    <location>
        <begin position="127"/>
        <end position="222"/>
    </location>
</feature>
<accession>A0A4Y6PP69</accession>
<dbReference type="CDD" id="cd01158">
    <property type="entry name" value="SCAD_SBCAD"/>
    <property type="match status" value="1"/>
</dbReference>
<keyword evidence="11 25" id="KW-0560">Oxidoreductase</keyword>
<dbReference type="FunFam" id="2.40.110.10:FF:000001">
    <property type="entry name" value="Acyl-CoA dehydrogenase, mitochondrial"/>
    <property type="match status" value="1"/>
</dbReference>
<keyword evidence="10" id="KW-0007">Acetylation</keyword>
<evidence type="ECO:0000256" key="10">
    <source>
        <dbReference type="ARBA" id="ARBA00022990"/>
    </source>
</evidence>
<dbReference type="AlphaFoldDB" id="A0A4Y6PP69"/>
<evidence type="ECO:0000256" key="14">
    <source>
        <dbReference type="ARBA" id="ARBA00039036"/>
    </source>
</evidence>
<comment type="cofactor">
    <cofactor evidence="1 25">
        <name>FAD</name>
        <dbReference type="ChEBI" id="CHEBI:57692"/>
    </cofactor>
</comment>
<evidence type="ECO:0000256" key="18">
    <source>
        <dbReference type="ARBA" id="ARBA00048235"/>
    </source>
</evidence>
<keyword evidence="9" id="KW-0809">Transit peptide</keyword>
<comment type="catalytic activity">
    <reaction evidence="20">
        <text>(2R)-2-methylbutanoyl-CoA + oxidized [electron-transfer flavoprotein] + H(+) = ethylacryloyl-CoA + reduced [electron-transfer flavoprotein]</text>
        <dbReference type="Rhea" id="RHEA:65296"/>
        <dbReference type="Rhea" id="RHEA-COMP:10685"/>
        <dbReference type="Rhea" id="RHEA-COMP:10686"/>
        <dbReference type="ChEBI" id="CHEBI:15378"/>
        <dbReference type="ChEBI" id="CHEBI:57692"/>
        <dbReference type="ChEBI" id="CHEBI:58307"/>
        <dbReference type="ChEBI" id="CHEBI:156439"/>
        <dbReference type="ChEBI" id="CHEBI:156440"/>
    </reaction>
    <physiologicalReaction direction="left-to-right" evidence="20">
        <dbReference type="Rhea" id="RHEA:65297"/>
    </physiologicalReaction>
</comment>
<dbReference type="InterPro" id="IPR013786">
    <property type="entry name" value="AcylCoA_DH/ox_N"/>
</dbReference>